<comment type="caution">
    <text evidence="1">The sequence shown here is derived from an EMBL/GenBank/DDBJ whole genome shotgun (WGS) entry which is preliminary data.</text>
</comment>
<proteinExistence type="predicted"/>
<sequence>MKINDLNYKSSINTIYNTKNLKTYSKETDKNSFKTDTVEI</sequence>
<gene>
    <name evidence="1" type="ORF">HMPREF9630_00615</name>
</gene>
<dbReference type="AlphaFoldDB" id="V9HUC8"/>
<protein>
    <submittedName>
        <fullName evidence="1">Uncharacterized protein</fullName>
    </submittedName>
</protein>
<name>V9HUC8_9FIRM</name>
<evidence type="ECO:0000313" key="2">
    <source>
        <dbReference type="Proteomes" id="UP000017818"/>
    </source>
</evidence>
<accession>V9HUC8</accession>
<dbReference type="RefSeq" id="WP_009527244.1">
    <property type="nucleotide sequence ID" value="NZ_JH815225.1"/>
</dbReference>
<dbReference type="Proteomes" id="UP000017818">
    <property type="component" value="Unassembled WGS sequence"/>
</dbReference>
<reference evidence="1 2" key="1">
    <citation type="submission" date="2012-05" db="EMBL/GenBank/DDBJ databases">
        <title>The Genome Sequence of Eubacteriaceae bacterium CM2.</title>
        <authorList>
            <consortium name="The Broad Institute Genome Sequencing Platform"/>
            <person name="Earl A."/>
            <person name="Ward D."/>
            <person name="Feldgarden M."/>
            <person name="Gevers D."/>
            <person name="Sizova M."/>
            <person name="Hazen A."/>
            <person name="Epstein S."/>
            <person name="Walker B."/>
            <person name="Young S.K."/>
            <person name="Zeng Q."/>
            <person name="Gargeya S."/>
            <person name="Fitzgerald M."/>
            <person name="Haas B."/>
            <person name="Abouelleil A."/>
            <person name="Alvarado L."/>
            <person name="Arachchi H.M."/>
            <person name="Berlin A."/>
            <person name="Chapman S.B."/>
            <person name="Goldberg J."/>
            <person name="Griggs A."/>
            <person name="Gujja S."/>
            <person name="Hansen M."/>
            <person name="Howarth C."/>
            <person name="Imamovic A."/>
            <person name="Larimer J."/>
            <person name="McCowen C."/>
            <person name="Montmayeur A."/>
            <person name="Murphy C."/>
            <person name="Neiman D."/>
            <person name="Pearson M."/>
            <person name="Priest M."/>
            <person name="Roberts A."/>
            <person name="Saif S."/>
            <person name="Shea T."/>
            <person name="Sisk P."/>
            <person name="Sykes S."/>
            <person name="Wortman J."/>
            <person name="Nusbaum C."/>
            <person name="Birren B."/>
        </authorList>
    </citation>
    <scope>NUCLEOTIDE SEQUENCE [LARGE SCALE GENOMIC DNA]</scope>
    <source>
        <strain evidence="1 2">CM2</strain>
    </source>
</reference>
<dbReference type="EMBL" id="AFZF02000006">
    <property type="protein sequence ID" value="EHL15246.1"/>
    <property type="molecule type" value="Genomic_DNA"/>
</dbReference>
<dbReference type="HOGENOM" id="CLU_3293896_0_0_9"/>
<organism evidence="1 2">
    <name type="scientific">Peptoanaerobacter stomatis</name>
    <dbReference type="NCBI Taxonomy" id="796937"/>
    <lineage>
        <taxon>Bacteria</taxon>
        <taxon>Bacillati</taxon>
        <taxon>Bacillota</taxon>
        <taxon>Clostridia</taxon>
        <taxon>Peptostreptococcales</taxon>
        <taxon>Filifactoraceae</taxon>
        <taxon>Peptoanaerobacter</taxon>
    </lineage>
</organism>
<evidence type="ECO:0000313" key="1">
    <source>
        <dbReference type="EMBL" id="EHL15246.1"/>
    </source>
</evidence>